<dbReference type="RefSeq" id="WP_310263860.1">
    <property type="nucleotide sequence ID" value="NZ_JAVDXU010000001.1"/>
</dbReference>
<evidence type="ECO:0000313" key="2">
    <source>
        <dbReference type="Proteomes" id="UP001180453"/>
    </source>
</evidence>
<evidence type="ECO:0000313" key="1">
    <source>
        <dbReference type="EMBL" id="MDR7269305.1"/>
    </source>
</evidence>
<name>A0ABU1YKB6_ROSSA</name>
<organism evidence="1 2">
    <name type="scientific">Roseateles saccharophilus</name>
    <name type="common">Pseudomonas saccharophila</name>
    <dbReference type="NCBI Taxonomy" id="304"/>
    <lineage>
        <taxon>Bacteria</taxon>
        <taxon>Pseudomonadati</taxon>
        <taxon>Pseudomonadota</taxon>
        <taxon>Betaproteobacteria</taxon>
        <taxon>Burkholderiales</taxon>
        <taxon>Sphaerotilaceae</taxon>
        <taxon>Roseateles</taxon>
    </lineage>
</organism>
<protein>
    <submittedName>
        <fullName evidence="1">Uncharacterized protein</fullName>
    </submittedName>
</protein>
<sequence length="155" mass="17119">MASRRRAAPGRRPTGAGARLKHAITACQVATPMSGFWISTPFSQEPRIVLVRWRAWEVQVPSYDAPTWHLVGYIEHEHCAKVSSAVAFVHIDTEEVTTKTGRTYALSGPSSIDADAAHLWDSWRKLHGAIVLREVTTDILDGRQPVAVNLIKQPG</sequence>
<accession>A0ABU1YKB6</accession>
<keyword evidence="2" id="KW-1185">Reference proteome</keyword>
<dbReference type="Proteomes" id="UP001180453">
    <property type="component" value="Unassembled WGS sequence"/>
</dbReference>
<reference evidence="1 2" key="1">
    <citation type="submission" date="2023-07" db="EMBL/GenBank/DDBJ databases">
        <title>Sorghum-associated microbial communities from plants grown in Nebraska, USA.</title>
        <authorList>
            <person name="Schachtman D."/>
        </authorList>
    </citation>
    <scope>NUCLEOTIDE SEQUENCE [LARGE SCALE GENOMIC DNA]</scope>
    <source>
        <strain evidence="1 2">BE314</strain>
    </source>
</reference>
<comment type="caution">
    <text evidence="1">The sequence shown here is derived from an EMBL/GenBank/DDBJ whole genome shotgun (WGS) entry which is preliminary data.</text>
</comment>
<proteinExistence type="predicted"/>
<dbReference type="EMBL" id="JAVDXU010000001">
    <property type="protein sequence ID" value="MDR7269305.1"/>
    <property type="molecule type" value="Genomic_DNA"/>
</dbReference>
<gene>
    <name evidence="1" type="ORF">J2X20_001934</name>
</gene>